<evidence type="ECO:0000313" key="2">
    <source>
        <dbReference type="Proteomes" id="UP000054359"/>
    </source>
</evidence>
<proteinExistence type="predicted"/>
<feature type="non-terminal residue" evidence="1">
    <location>
        <position position="54"/>
    </location>
</feature>
<accession>A0A087UWL8</accession>
<dbReference type="EMBL" id="KK122013">
    <property type="protein sequence ID" value="KFM81757.1"/>
    <property type="molecule type" value="Genomic_DNA"/>
</dbReference>
<evidence type="ECO:0000313" key="1">
    <source>
        <dbReference type="EMBL" id="KFM81757.1"/>
    </source>
</evidence>
<keyword evidence="2" id="KW-1185">Reference proteome</keyword>
<protein>
    <submittedName>
        <fullName evidence="1">Uncharacterized protein</fullName>
    </submittedName>
</protein>
<reference evidence="1 2" key="1">
    <citation type="submission" date="2013-11" db="EMBL/GenBank/DDBJ databases">
        <title>Genome sequencing of Stegodyphus mimosarum.</title>
        <authorList>
            <person name="Bechsgaard J."/>
        </authorList>
    </citation>
    <scope>NUCLEOTIDE SEQUENCE [LARGE SCALE GENOMIC DNA]</scope>
</reference>
<gene>
    <name evidence="1" type="ORF">X975_26062</name>
</gene>
<feature type="non-terminal residue" evidence="1">
    <location>
        <position position="1"/>
    </location>
</feature>
<dbReference type="AlphaFoldDB" id="A0A087UWL8"/>
<name>A0A087UWL8_STEMI</name>
<sequence length="54" mass="6514">LQSLLLLKRRIEEFVIKQKTFNHNNKKKLQLARIKYELLNKRPMQVVALHQSQS</sequence>
<dbReference type="Proteomes" id="UP000054359">
    <property type="component" value="Unassembled WGS sequence"/>
</dbReference>
<organism evidence="1 2">
    <name type="scientific">Stegodyphus mimosarum</name>
    <name type="common">African social velvet spider</name>
    <dbReference type="NCBI Taxonomy" id="407821"/>
    <lineage>
        <taxon>Eukaryota</taxon>
        <taxon>Metazoa</taxon>
        <taxon>Ecdysozoa</taxon>
        <taxon>Arthropoda</taxon>
        <taxon>Chelicerata</taxon>
        <taxon>Arachnida</taxon>
        <taxon>Araneae</taxon>
        <taxon>Araneomorphae</taxon>
        <taxon>Entelegynae</taxon>
        <taxon>Eresoidea</taxon>
        <taxon>Eresidae</taxon>
        <taxon>Stegodyphus</taxon>
    </lineage>
</organism>